<proteinExistence type="predicted"/>
<reference evidence="3 4" key="1">
    <citation type="submission" date="2021-05" db="EMBL/GenBank/DDBJ databases">
        <title>Genome Assembly of Synthetic Allotetraploid Brassica napus Reveals Homoeologous Exchanges between Subgenomes.</title>
        <authorList>
            <person name="Davis J.T."/>
        </authorList>
    </citation>
    <scope>NUCLEOTIDE SEQUENCE [LARGE SCALE GENOMIC DNA]</scope>
    <source>
        <strain evidence="4">cv. Da-Ae</strain>
        <tissue evidence="3">Seedling</tissue>
    </source>
</reference>
<dbReference type="EMBL" id="JAGKQM010000012">
    <property type="protein sequence ID" value="KAH0898433.1"/>
    <property type="molecule type" value="Genomic_DNA"/>
</dbReference>
<evidence type="ECO:0000256" key="1">
    <source>
        <dbReference type="SAM" id="MobiDB-lite"/>
    </source>
</evidence>
<dbReference type="PANTHER" id="PTHR48449:SF1">
    <property type="entry name" value="DUF1985 DOMAIN-CONTAINING PROTEIN"/>
    <property type="match status" value="1"/>
</dbReference>
<feature type="region of interest" description="Disordered" evidence="1">
    <location>
        <begin position="244"/>
        <end position="279"/>
    </location>
</feature>
<dbReference type="Proteomes" id="UP000824890">
    <property type="component" value="Unassembled WGS sequence"/>
</dbReference>
<keyword evidence="4" id="KW-1185">Reference proteome</keyword>
<dbReference type="PANTHER" id="PTHR48449">
    <property type="entry name" value="DUF1985 DOMAIN-CONTAINING PROTEIN"/>
    <property type="match status" value="1"/>
</dbReference>
<dbReference type="InterPro" id="IPR015410">
    <property type="entry name" value="DUF1985"/>
</dbReference>
<gene>
    <name evidence="3" type="ORF">HID58_048001</name>
</gene>
<evidence type="ECO:0000313" key="4">
    <source>
        <dbReference type="Proteomes" id="UP000824890"/>
    </source>
</evidence>
<feature type="compositionally biased region" description="Acidic residues" evidence="1">
    <location>
        <begin position="261"/>
        <end position="270"/>
    </location>
</feature>
<name>A0ABQ8B1Y9_BRANA</name>
<protein>
    <recommendedName>
        <fullName evidence="2">DUF1985 domain-containing protein</fullName>
    </recommendedName>
</protein>
<organism evidence="3 4">
    <name type="scientific">Brassica napus</name>
    <name type="common">Rape</name>
    <dbReference type="NCBI Taxonomy" id="3708"/>
    <lineage>
        <taxon>Eukaryota</taxon>
        <taxon>Viridiplantae</taxon>
        <taxon>Streptophyta</taxon>
        <taxon>Embryophyta</taxon>
        <taxon>Tracheophyta</taxon>
        <taxon>Spermatophyta</taxon>
        <taxon>Magnoliopsida</taxon>
        <taxon>eudicotyledons</taxon>
        <taxon>Gunneridae</taxon>
        <taxon>Pentapetalae</taxon>
        <taxon>rosids</taxon>
        <taxon>malvids</taxon>
        <taxon>Brassicales</taxon>
        <taxon>Brassicaceae</taxon>
        <taxon>Brassiceae</taxon>
        <taxon>Brassica</taxon>
    </lineage>
</organism>
<dbReference type="Pfam" id="PF09331">
    <property type="entry name" value="DUF1985"/>
    <property type="match status" value="1"/>
</dbReference>
<feature type="domain" description="DUF1985" evidence="2">
    <location>
        <begin position="1"/>
        <end position="64"/>
    </location>
</feature>
<feature type="compositionally biased region" description="Basic and acidic residues" evidence="1">
    <location>
        <begin position="249"/>
        <end position="259"/>
    </location>
</feature>
<evidence type="ECO:0000313" key="3">
    <source>
        <dbReference type="EMBL" id="KAH0898433.1"/>
    </source>
</evidence>
<accession>A0ABQ8B1Y9</accession>
<comment type="caution">
    <text evidence="3">The sequence shown here is derived from an EMBL/GenBank/DDBJ whole genome shotgun (WGS) entry which is preliminary data.</text>
</comment>
<evidence type="ECO:0000259" key="2">
    <source>
        <dbReference type="Pfam" id="PF09331"/>
    </source>
</evidence>
<sequence>MVAGDKTMSTRKKLRICLIIIVDGVLIMKTQMPKPTLKYVKLVENLNRFFSFQWGRKVFWLTISTMIPPKVLGKCDDPECLFCTKLRLESKFMMTVLLMMEVGEDREDVWGVFDCEIFDRKVTYMVELVRSGHKFKKWEWGGGNAAEPLYVHTPEERGEKRKVRKLTHNEEEGPVMKHRRLSMYFSRKSDGGGDKYEALLGVVEGIQKDVRRLNRVVEKQGRLLQKYNVKGICKFSSSKLGGFRRKKRVEPAEQRRVYDGSDLEGSDDSMDGGGFWQRA</sequence>